<dbReference type="RefSeq" id="WP_264847301.1">
    <property type="nucleotide sequence ID" value="NZ_BPMA01000047.1"/>
</dbReference>
<evidence type="ECO:0000313" key="2">
    <source>
        <dbReference type="EMBL" id="GJM51619.1"/>
    </source>
</evidence>
<dbReference type="EMBL" id="BQKB01000083">
    <property type="protein sequence ID" value="GJM54269.1"/>
    <property type="molecule type" value="Genomic_DNA"/>
</dbReference>
<evidence type="ECO:0000313" key="3">
    <source>
        <dbReference type="EMBL" id="GJM54269.1"/>
    </source>
</evidence>
<evidence type="ECO:0008006" key="6">
    <source>
        <dbReference type="Google" id="ProtNLM"/>
    </source>
</evidence>
<dbReference type="AlphaFoldDB" id="A0AAV5AXY7"/>
<dbReference type="Proteomes" id="UP001208692">
    <property type="component" value="Unassembled WGS sequence"/>
</dbReference>
<comment type="caution">
    <text evidence="2">The sequence shown here is derived from an EMBL/GenBank/DDBJ whole genome shotgun (WGS) entry which is preliminary data.</text>
</comment>
<keyword evidence="1" id="KW-0732">Signal</keyword>
<feature type="chain" id="PRO_5043685917" description="Lipocalin-like domain-containing protein" evidence="1">
    <location>
        <begin position="19"/>
        <end position="173"/>
    </location>
</feature>
<sequence length="173" mass="20615">MKKIAIVILILISQCVFAQKDEQKKFDNLYEENRPCDKIINEEYSQLLIGKWKLSHSLEGNEVIKELKSEKIHFKKNRKFKEVREGEVFKGTWKVCSCIENNLVLTSNHPMILKKELEELEKMIKTSHKKGKPKGKSKSFMTIHKITKDTLTILFYMDLEKEFPRYIFYIREK</sequence>
<protein>
    <recommendedName>
        <fullName evidence="6">Lipocalin-like domain-containing protein</fullName>
    </recommendedName>
</protein>
<evidence type="ECO:0000313" key="4">
    <source>
        <dbReference type="Proteomes" id="UP001207736"/>
    </source>
</evidence>
<proteinExistence type="predicted"/>
<organism evidence="2 4">
    <name type="scientific">Capnocytophaga catalasegens</name>
    <dbReference type="NCBI Taxonomy" id="1004260"/>
    <lineage>
        <taxon>Bacteria</taxon>
        <taxon>Pseudomonadati</taxon>
        <taxon>Bacteroidota</taxon>
        <taxon>Flavobacteriia</taxon>
        <taxon>Flavobacteriales</taxon>
        <taxon>Flavobacteriaceae</taxon>
        <taxon>Capnocytophaga</taxon>
    </lineage>
</organism>
<evidence type="ECO:0000313" key="5">
    <source>
        <dbReference type="Proteomes" id="UP001208692"/>
    </source>
</evidence>
<evidence type="ECO:0000256" key="1">
    <source>
        <dbReference type="SAM" id="SignalP"/>
    </source>
</evidence>
<reference evidence="2 5" key="1">
    <citation type="submission" date="2021-11" db="EMBL/GenBank/DDBJ databases">
        <title>Draft genome sequence of Capnocytophaga sp. strain KC07075 isolated from cat oral cavity.</title>
        <authorList>
            <person name="Suzuki M."/>
            <person name="Imaoka K."/>
            <person name="Kimura M."/>
            <person name="Morikawa S."/>
            <person name="Maeda K."/>
        </authorList>
    </citation>
    <scope>NUCLEOTIDE SEQUENCE</scope>
    <source>
        <strain evidence="2">KC07075</strain>
        <strain evidence="3 5">KC07079</strain>
    </source>
</reference>
<gene>
    <name evidence="2" type="ORF">RCZ15_25920</name>
    <name evidence="3" type="ORF">RCZ16_25850</name>
</gene>
<keyword evidence="5" id="KW-1185">Reference proteome</keyword>
<dbReference type="EMBL" id="BQKA01000077">
    <property type="protein sequence ID" value="GJM51619.1"/>
    <property type="molecule type" value="Genomic_DNA"/>
</dbReference>
<accession>A0AAV5AXY7</accession>
<feature type="signal peptide" evidence="1">
    <location>
        <begin position="1"/>
        <end position="18"/>
    </location>
</feature>
<dbReference type="Proteomes" id="UP001207736">
    <property type="component" value="Unassembled WGS sequence"/>
</dbReference>
<name>A0AAV5AXY7_9FLAO</name>